<evidence type="ECO:0000259" key="3">
    <source>
        <dbReference type="Pfam" id="PF20434"/>
    </source>
</evidence>
<dbReference type="EMBL" id="SPVF01000138">
    <property type="protein sequence ID" value="TFW19980.1"/>
    <property type="molecule type" value="Genomic_DNA"/>
</dbReference>
<feature type="signal peptide" evidence="2">
    <location>
        <begin position="1"/>
        <end position="22"/>
    </location>
</feature>
<dbReference type="InterPro" id="IPR050300">
    <property type="entry name" value="GDXG_lipolytic_enzyme"/>
</dbReference>
<reference evidence="4 5" key="1">
    <citation type="submission" date="2019-03" db="EMBL/GenBank/DDBJ databases">
        <title>Draft Genome Sequence of Massilia arenosa sp. nov., a Novel Massilia Species Isolated from a Sandy-loam Maize Soil.</title>
        <authorList>
            <person name="Raths R."/>
            <person name="Peta V."/>
            <person name="Bucking H."/>
        </authorList>
    </citation>
    <scope>NUCLEOTIDE SEQUENCE [LARGE SCALE GENOMIC DNA]</scope>
    <source>
        <strain evidence="4 5">MC02</strain>
    </source>
</reference>
<dbReference type="SUPFAM" id="SSF53474">
    <property type="entry name" value="alpha/beta-Hydrolases"/>
    <property type="match status" value="1"/>
</dbReference>
<accession>A0A4Y9SHR0</accession>
<protein>
    <submittedName>
        <fullName evidence="4">Alpha/beta hydrolase</fullName>
    </submittedName>
</protein>
<evidence type="ECO:0000313" key="4">
    <source>
        <dbReference type="EMBL" id="TFW19980.1"/>
    </source>
</evidence>
<keyword evidence="2" id="KW-0732">Signal</keyword>
<dbReference type="PANTHER" id="PTHR48081">
    <property type="entry name" value="AB HYDROLASE SUPERFAMILY PROTEIN C4A8.06C"/>
    <property type="match status" value="1"/>
</dbReference>
<comment type="caution">
    <text evidence="4">The sequence shown here is derived from an EMBL/GenBank/DDBJ whole genome shotgun (WGS) entry which is preliminary data.</text>
</comment>
<feature type="domain" description="BD-FAE-like" evidence="3">
    <location>
        <begin position="51"/>
        <end position="228"/>
    </location>
</feature>
<dbReference type="InterPro" id="IPR029058">
    <property type="entry name" value="AB_hydrolase_fold"/>
</dbReference>
<dbReference type="GO" id="GO:0016787">
    <property type="term" value="F:hydrolase activity"/>
    <property type="evidence" value="ECO:0007669"/>
    <property type="project" value="UniProtKB-KW"/>
</dbReference>
<evidence type="ECO:0000313" key="5">
    <source>
        <dbReference type="Proteomes" id="UP000298438"/>
    </source>
</evidence>
<feature type="chain" id="PRO_5021294558" evidence="2">
    <location>
        <begin position="23"/>
        <end position="291"/>
    </location>
</feature>
<dbReference type="AlphaFoldDB" id="A0A4Y9SHR0"/>
<keyword evidence="5" id="KW-1185">Reference proteome</keyword>
<dbReference type="Proteomes" id="UP000298438">
    <property type="component" value="Unassembled WGS sequence"/>
</dbReference>
<evidence type="ECO:0000256" key="2">
    <source>
        <dbReference type="SAM" id="SignalP"/>
    </source>
</evidence>
<name>A0A4Y9SHR0_9BURK</name>
<organism evidence="4 5">
    <name type="scientific">Zemynaea arenosa</name>
    <dbReference type="NCBI Taxonomy" id="2561931"/>
    <lineage>
        <taxon>Bacteria</taxon>
        <taxon>Pseudomonadati</taxon>
        <taxon>Pseudomonadota</taxon>
        <taxon>Betaproteobacteria</taxon>
        <taxon>Burkholderiales</taxon>
        <taxon>Oxalobacteraceae</taxon>
        <taxon>Telluria group</taxon>
        <taxon>Zemynaea</taxon>
    </lineage>
</organism>
<dbReference type="Gene3D" id="3.40.50.1820">
    <property type="entry name" value="alpha/beta hydrolase"/>
    <property type="match status" value="1"/>
</dbReference>
<keyword evidence="1 4" id="KW-0378">Hydrolase</keyword>
<evidence type="ECO:0000256" key="1">
    <source>
        <dbReference type="ARBA" id="ARBA00022801"/>
    </source>
</evidence>
<proteinExistence type="predicted"/>
<gene>
    <name evidence="4" type="ORF">E4L96_10920</name>
</gene>
<dbReference type="OrthoDB" id="9771666at2"/>
<dbReference type="PANTHER" id="PTHR48081:SF9">
    <property type="entry name" value="CARBOXYLESTERASE"/>
    <property type="match status" value="1"/>
</dbReference>
<sequence>MRVSAGAVLCALLLGAASPSPIKVLNTLSAESSVRKLDAVAYAEGTRQKADVYLPEHPGHAPVIVFLYGGNWVSGQRFNYAFVGYALAKRGFITVIPDYRLYPEVSYPTFLEDPASAVAWTIKNAAHYGGDPQRVFVMGHSAGAYDAAMLAMDKQWLGAHGLTPAALRGWIGLAGPYNFLPIQYASTQKVFHSAEPPPESQPVEHVSAGSPPALLIAARQDELVAADRNTGELARRLRAAGVPVREKYLDHVNHYTIMAAVGRPLQWLAPVTDDVAEFVAHPPAADPATRE</sequence>
<dbReference type="Pfam" id="PF20434">
    <property type="entry name" value="BD-FAE"/>
    <property type="match status" value="1"/>
</dbReference>
<dbReference type="InterPro" id="IPR049492">
    <property type="entry name" value="BD-FAE-like_dom"/>
</dbReference>